<name>A0A1V9X4H7_9ACAR</name>
<accession>A0A1V9X4H7</accession>
<dbReference type="EMBL" id="MNPL01025355">
    <property type="protein sequence ID" value="OQR68308.1"/>
    <property type="molecule type" value="Genomic_DNA"/>
</dbReference>
<reference evidence="1 2" key="1">
    <citation type="journal article" date="2017" name="Gigascience">
        <title>Draft genome of the honey bee ectoparasitic mite, Tropilaelaps mercedesae, is shaped by the parasitic life history.</title>
        <authorList>
            <person name="Dong X."/>
            <person name="Armstrong S.D."/>
            <person name="Xia D."/>
            <person name="Makepeace B.L."/>
            <person name="Darby A.C."/>
            <person name="Kadowaki T."/>
        </authorList>
    </citation>
    <scope>NUCLEOTIDE SEQUENCE [LARGE SCALE GENOMIC DNA]</scope>
    <source>
        <strain evidence="1">Wuxi-XJTLU</strain>
    </source>
</reference>
<gene>
    <name evidence="1" type="ORF">BIW11_12993</name>
</gene>
<sequence length="103" mass="11225">MRTPPARLSHFVLSPVKSIGSCPGFTTRKSIGSLFVHICFSLFIYRALLCALSTIGRCSCVNLCVCELNRRSVTSMVAGTFPVAAAVFEWELISSDAYERATS</sequence>
<protein>
    <submittedName>
        <fullName evidence="1">Uncharacterized protein</fullName>
    </submittedName>
</protein>
<evidence type="ECO:0000313" key="2">
    <source>
        <dbReference type="Proteomes" id="UP000192247"/>
    </source>
</evidence>
<organism evidence="1 2">
    <name type="scientific">Tropilaelaps mercedesae</name>
    <dbReference type="NCBI Taxonomy" id="418985"/>
    <lineage>
        <taxon>Eukaryota</taxon>
        <taxon>Metazoa</taxon>
        <taxon>Ecdysozoa</taxon>
        <taxon>Arthropoda</taxon>
        <taxon>Chelicerata</taxon>
        <taxon>Arachnida</taxon>
        <taxon>Acari</taxon>
        <taxon>Parasitiformes</taxon>
        <taxon>Mesostigmata</taxon>
        <taxon>Gamasina</taxon>
        <taxon>Dermanyssoidea</taxon>
        <taxon>Laelapidae</taxon>
        <taxon>Tropilaelaps</taxon>
    </lineage>
</organism>
<dbReference type="InParanoid" id="A0A1V9X4H7"/>
<comment type="caution">
    <text evidence="1">The sequence shown here is derived from an EMBL/GenBank/DDBJ whole genome shotgun (WGS) entry which is preliminary data.</text>
</comment>
<dbReference type="AlphaFoldDB" id="A0A1V9X4H7"/>
<keyword evidence="2" id="KW-1185">Reference proteome</keyword>
<dbReference type="Proteomes" id="UP000192247">
    <property type="component" value="Unassembled WGS sequence"/>
</dbReference>
<proteinExistence type="predicted"/>
<evidence type="ECO:0000313" key="1">
    <source>
        <dbReference type="EMBL" id="OQR68308.1"/>
    </source>
</evidence>